<protein>
    <submittedName>
        <fullName evidence="1">Uncharacterized protein</fullName>
    </submittedName>
</protein>
<keyword evidence="2" id="KW-1185">Reference proteome</keyword>
<reference evidence="1 2" key="1">
    <citation type="journal article" date="2019" name="Sci. Data">
        <title>Hybrid genome assembly and annotation of Danionella translucida.</title>
        <authorList>
            <person name="Kadobianskyi M."/>
            <person name="Schulze L."/>
            <person name="Schuelke M."/>
            <person name="Judkewitz B."/>
        </authorList>
    </citation>
    <scope>NUCLEOTIDE SEQUENCE [LARGE SCALE GENOMIC DNA]</scope>
    <source>
        <strain evidence="1 2">Bolton</strain>
    </source>
</reference>
<dbReference type="EMBL" id="SRMA01026236">
    <property type="protein sequence ID" value="TRY86236.1"/>
    <property type="molecule type" value="Genomic_DNA"/>
</dbReference>
<gene>
    <name evidence="1" type="ORF">DNTS_026408</name>
</gene>
<comment type="caution">
    <text evidence="1">The sequence shown here is derived from an EMBL/GenBank/DDBJ whole genome shotgun (WGS) entry which is preliminary data.</text>
</comment>
<evidence type="ECO:0000313" key="2">
    <source>
        <dbReference type="Proteomes" id="UP000316079"/>
    </source>
</evidence>
<proteinExistence type="predicted"/>
<sequence length="202" mass="21994">MGKHWPRSSPDFILSQAMLRPGSGALIPHSTPIEVEAESATLPLIADSHFGGDGALPSHYPEPIHSAAPADVPCPSSSWNPSPVNLCIEVTLFNLPVICSTYRLHSTHYEVYSEVLELLHQLVLDVSGSRRPLLTSSETEIWVHVLMQLDAWLTTAVRLSHPDETASSFARHAACTSITQNNNQTGLLSFTWTLTSPQPPLG</sequence>
<dbReference type="Proteomes" id="UP000316079">
    <property type="component" value="Unassembled WGS sequence"/>
</dbReference>
<organism evidence="1 2">
    <name type="scientific">Danionella cerebrum</name>
    <dbReference type="NCBI Taxonomy" id="2873325"/>
    <lineage>
        <taxon>Eukaryota</taxon>
        <taxon>Metazoa</taxon>
        <taxon>Chordata</taxon>
        <taxon>Craniata</taxon>
        <taxon>Vertebrata</taxon>
        <taxon>Euteleostomi</taxon>
        <taxon>Actinopterygii</taxon>
        <taxon>Neopterygii</taxon>
        <taxon>Teleostei</taxon>
        <taxon>Ostariophysi</taxon>
        <taxon>Cypriniformes</taxon>
        <taxon>Danionidae</taxon>
        <taxon>Danioninae</taxon>
        <taxon>Danionella</taxon>
    </lineage>
</organism>
<evidence type="ECO:0000313" key="1">
    <source>
        <dbReference type="EMBL" id="TRY86236.1"/>
    </source>
</evidence>
<name>A0A553Q8I0_9TELE</name>
<dbReference type="AlphaFoldDB" id="A0A553Q8I0"/>
<accession>A0A553Q8I0</accession>